<proteinExistence type="predicted"/>
<dbReference type="InterPro" id="IPR029063">
    <property type="entry name" value="SAM-dependent_MTases_sf"/>
</dbReference>
<keyword evidence="3" id="KW-1185">Reference proteome</keyword>
<protein>
    <submittedName>
        <fullName evidence="2">Methyltransferase</fullName>
    </submittedName>
</protein>
<keyword evidence="2" id="KW-0489">Methyltransferase</keyword>
<dbReference type="Proteomes" id="UP001589838">
    <property type="component" value="Unassembled WGS sequence"/>
</dbReference>
<dbReference type="EMBL" id="JBHLUX010000020">
    <property type="protein sequence ID" value="MFC0470390.1"/>
    <property type="molecule type" value="Genomic_DNA"/>
</dbReference>
<dbReference type="Pfam" id="PF13679">
    <property type="entry name" value="Methyltransf_32"/>
    <property type="match status" value="1"/>
</dbReference>
<comment type="caution">
    <text evidence="2">The sequence shown here is derived from an EMBL/GenBank/DDBJ whole genome shotgun (WGS) entry which is preliminary data.</text>
</comment>
<dbReference type="RefSeq" id="WP_335960264.1">
    <property type="nucleotide sequence ID" value="NZ_JAXBLX010000009.1"/>
</dbReference>
<sequence>MKEHYYDKLLNINTKGVQKERNKVVHYNRYEPTPYSAIEKLFESYQLKSSDRLVDFGCGKGRFSFYIHYFYKASAVGVEMNGAFYQEAIENQDRYARKVKNESHHIHFYCGLAEEYEIDHRDNRFYFFNPFSVQIFMKVINNILLSYENSERQVELILYYAPDEYVHYLETQTFFEFKEEISLVTDYNQDPFERFLIYQLSY</sequence>
<evidence type="ECO:0000313" key="2">
    <source>
        <dbReference type="EMBL" id="MFC0470390.1"/>
    </source>
</evidence>
<dbReference type="SUPFAM" id="SSF53335">
    <property type="entry name" value="S-adenosyl-L-methionine-dependent methyltransferases"/>
    <property type="match status" value="1"/>
</dbReference>
<dbReference type="Gene3D" id="3.40.50.150">
    <property type="entry name" value="Vaccinia Virus protein VP39"/>
    <property type="match status" value="1"/>
</dbReference>
<accession>A0ABV6KBH0</accession>
<reference evidence="2 3" key="1">
    <citation type="submission" date="2024-09" db="EMBL/GenBank/DDBJ databases">
        <authorList>
            <person name="Sun Q."/>
            <person name="Mori K."/>
        </authorList>
    </citation>
    <scope>NUCLEOTIDE SEQUENCE [LARGE SCALE GENOMIC DNA]</scope>
    <source>
        <strain evidence="2 3">NCAIM B.02610</strain>
    </source>
</reference>
<keyword evidence="2" id="KW-0808">Transferase</keyword>
<name>A0ABV6KBH0_9BACI</name>
<dbReference type="InterPro" id="IPR025714">
    <property type="entry name" value="Methyltranfer_dom"/>
</dbReference>
<dbReference type="GO" id="GO:0032259">
    <property type="term" value="P:methylation"/>
    <property type="evidence" value="ECO:0007669"/>
    <property type="project" value="UniProtKB-KW"/>
</dbReference>
<gene>
    <name evidence="2" type="ORF">ACFFHM_07610</name>
</gene>
<organism evidence="2 3">
    <name type="scientific">Halalkalibacter kiskunsagensis</name>
    <dbReference type="NCBI Taxonomy" id="1548599"/>
    <lineage>
        <taxon>Bacteria</taxon>
        <taxon>Bacillati</taxon>
        <taxon>Bacillota</taxon>
        <taxon>Bacilli</taxon>
        <taxon>Bacillales</taxon>
        <taxon>Bacillaceae</taxon>
        <taxon>Halalkalibacter</taxon>
    </lineage>
</organism>
<dbReference type="GO" id="GO:0008168">
    <property type="term" value="F:methyltransferase activity"/>
    <property type="evidence" value="ECO:0007669"/>
    <property type="project" value="UniProtKB-KW"/>
</dbReference>
<dbReference type="CDD" id="cd02440">
    <property type="entry name" value="AdoMet_MTases"/>
    <property type="match status" value="1"/>
</dbReference>
<feature type="domain" description="Methyltransferase" evidence="1">
    <location>
        <begin position="36"/>
        <end position="97"/>
    </location>
</feature>
<evidence type="ECO:0000259" key="1">
    <source>
        <dbReference type="Pfam" id="PF13679"/>
    </source>
</evidence>
<evidence type="ECO:0000313" key="3">
    <source>
        <dbReference type="Proteomes" id="UP001589838"/>
    </source>
</evidence>